<comment type="caution">
    <text evidence="2">The sequence shown here is derived from an EMBL/GenBank/DDBJ whole genome shotgun (WGS) entry which is preliminary data.</text>
</comment>
<dbReference type="Pfam" id="PF01547">
    <property type="entry name" value="SBP_bac_1"/>
    <property type="match status" value="1"/>
</dbReference>
<evidence type="ECO:0000313" key="2">
    <source>
        <dbReference type="EMBL" id="NLE30867.1"/>
    </source>
</evidence>
<protein>
    <submittedName>
        <fullName evidence="2">Sugar ABC transporter substrate-binding protein</fullName>
    </submittedName>
</protein>
<evidence type="ECO:0000256" key="1">
    <source>
        <dbReference type="SAM" id="Phobius"/>
    </source>
</evidence>
<organism evidence="2 3">
    <name type="scientific">Candidatus Dojkabacteria bacterium</name>
    <dbReference type="NCBI Taxonomy" id="2099670"/>
    <lineage>
        <taxon>Bacteria</taxon>
        <taxon>Candidatus Dojkabacteria</taxon>
    </lineage>
</organism>
<proteinExistence type="predicted"/>
<dbReference type="InterPro" id="IPR050490">
    <property type="entry name" value="Bact_solute-bd_prot1"/>
</dbReference>
<evidence type="ECO:0000313" key="3">
    <source>
        <dbReference type="Proteomes" id="UP000554004"/>
    </source>
</evidence>
<accession>A0A847ESU4</accession>
<dbReference type="EMBL" id="JAAZAL010000038">
    <property type="protein sequence ID" value="NLE30867.1"/>
    <property type="molecule type" value="Genomic_DNA"/>
</dbReference>
<dbReference type="Gene3D" id="3.40.190.10">
    <property type="entry name" value="Periplasmic binding protein-like II"/>
    <property type="match status" value="1"/>
</dbReference>
<dbReference type="PANTHER" id="PTHR43649:SF12">
    <property type="entry name" value="DIACETYLCHITOBIOSE BINDING PROTEIN DASA"/>
    <property type="match status" value="1"/>
</dbReference>
<dbReference type="PANTHER" id="PTHR43649">
    <property type="entry name" value="ARABINOSE-BINDING PROTEIN-RELATED"/>
    <property type="match status" value="1"/>
</dbReference>
<keyword evidence="1" id="KW-1133">Transmembrane helix</keyword>
<dbReference type="InterPro" id="IPR006059">
    <property type="entry name" value="SBP"/>
</dbReference>
<gene>
    <name evidence="2" type="ORF">GX618_01160</name>
</gene>
<name>A0A847ESU4_9BACT</name>
<sequence length="436" mass="49563">MDENKKKLIKILLIGLGVLIFLLLGLLLIIPRQPRNVELTFWGFWEEEDAMHPIIEKYEAENPGVKITYAIQQLSNYESLLYTRLEQAQTTDEPAPDIAMIHNSWLPKFEKYLTPLPSTVMSIETYTGEFYPTALKDFTGKKGDIYAIPLQIDGLMVIYNKDLLAKAGYSTPPADWDSFMDAAKKMTKTDSRGIITQSGLAVGTAENITHSTDILLYFFLQNLAPIIGEDKTVVNLTSPRAVTAFEEYTSFAKDEDATWASYLANDVTHFVRGELAMMFGTSWRALEILERTEDIDFGLAPLPRLTNNEEAYLSSYWGTSVSNTCRNSKEAWEFVEYLSQPEQLRRLYQNASKVRAFGEPYSRVSMNSELAQNVYTSALAYMAPYMKSWQFGEQTFVENKLKEAITTQNDENYQSGESILRKAEQEINLQLAVSNK</sequence>
<feature type="transmembrane region" description="Helical" evidence="1">
    <location>
        <begin position="12"/>
        <end position="30"/>
    </location>
</feature>
<reference evidence="2 3" key="1">
    <citation type="journal article" date="2020" name="Biotechnol. Biofuels">
        <title>New insights from the biogas microbiome by comprehensive genome-resolved metagenomics of nearly 1600 species originating from multiple anaerobic digesters.</title>
        <authorList>
            <person name="Campanaro S."/>
            <person name="Treu L."/>
            <person name="Rodriguez-R L.M."/>
            <person name="Kovalovszki A."/>
            <person name="Ziels R.M."/>
            <person name="Maus I."/>
            <person name="Zhu X."/>
            <person name="Kougias P.G."/>
            <person name="Basile A."/>
            <person name="Luo G."/>
            <person name="Schluter A."/>
            <person name="Konstantinidis K.T."/>
            <person name="Angelidaki I."/>
        </authorList>
    </citation>
    <scope>NUCLEOTIDE SEQUENCE [LARGE SCALE GENOMIC DNA]</scope>
    <source>
        <strain evidence="2">AS06rmzACSIP_421</strain>
    </source>
</reference>
<keyword evidence="1" id="KW-0472">Membrane</keyword>
<dbReference type="AlphaFoldDB" id="A0A847ESU4"/>
<keyword evidence="1" id="KW-0812">Transmembrane</keyword>
<dbReference type="SUPFAM" id="SSF53850">
    <property type="entry name" value="Periplasmic binding protein-like II"/>
    <property type="match status" value="1"/>
</dbReference>
<dbReference type="CDD" id="cd13585">
    <property type="entry name" value="PBP2_TMBP_like"/>
    <property type="match status" value="1"/>
</dbReference>
<dbReference type="Proteomes" id="UP000554004">
    <property type="component" value="Unassembled WGS sequence"/>
</dbReference>